<dbReference type="AlphaFoldDB" id="X0WHW2"/>
<name>X0WHW2_9ZZZZ</name>
<organism evidence="2">
    <name type="scientific">marine sediment metagenome</name>
    <dbReference type="NCBI Taxonomy" id="412755"/>
    <lineage>
        <taxon>unclassified sequences</taxon>
        <taxon>metagenomes</taxon>
        <taxon>ecological metagenomes</taxon>
    </lineage>
</organism>
<dbReference type="SUPFAM" id="SSF53756">
    <property type="entry name" value="UDP-Glycosyltransferase/glycogen phosphorylase"/>
    <property type="match status" value="1"/>
</dbReference>
<dbReference type="Gene3D" id="3.40.50.2000">
    <property type="entry name" value="Glycogen Phosphorylase B"/>
    <property type="match status" value="1"/>
</dbReference>
<dbReference type="InterPro" id="IPR001296">
    <property type="entry name" value="Glyco_trans_1"/>
</dbReference>
<feature type="non-terminal residue" evidence="2">
    <location>
        <position position="1"/>
    </location>
</feature>
<gene>
    <name evidence="2" type="ORF">S01H1_70064</name>
</gene>
<proteinExistence type="predicted"/>
<evidence type="ECO:0000313" key="2">
    <source>
        <dbReference type="EMBL" id="GAG30539.1"/>
    </source>
</evidence>
<dbReference type="Pfam" id="PF00534">
    <property type="entry name" value="Glycos_transf_1"/>
    <property type="match status" value="1"/>
</dbReference>
<protein>
    <recommendedName>
        <fullName evidence="1">Glycosyl transferase family 1 domain-containing protein</fullName>
    </recommendedName>
</protein>
<dbReference type="PANTHER" id="PTHR12526:SF630">
    <property type="entry name" value="GLYCOSYLTRANSFERASE"/>
    <property type="match status" value="1"/>
</dbReference>
<dbReference type="PANTHER" id="PTHR12526">
    <property type="entry name" value="GLYCOSYLTRANSFERASE"/>
    <property type="match status" value="1"/>
</dbReference>
<dbReference type="GO" id="GO:0016757">
    <property type="term" value="F:glycosyltransferase activity"/>
    <property type="evidence" value="ECO:0007669"/>
    <property type="project" value="InterPro"/>
</dbReference>
<sequence length="217" mass="24718">LANLEFFAKRYGIDSNKFTVIHNGLDLQRYAFKKSKGNRDHIIVGIVARLAKIKNHRMFLKAAVRVTEKYKNTLFWIIGDGPERKSLSRTAKNYNLEKNVFFLGERANIPELLAKMDIFTLTSNWEGIPNALMEAMASGLPAVATKTGGVPELMDETTGFLVDVNDFQTLTDKIVFLISDRDTRISMGSSAFKKIQNYGIEKKVKKIQDMYKRLFIQ</sequence>
<evidence type="ECO:0000259" key="1">
    <source>
        <dbReference type="Pfam" id="PF00534"/>
    </source>
</evidence>
<comment type="caution">
    <text evidence="2">The sequence shown here is derived from an EMBL/GenBank/DDBJ whole genome shotgun (WGS) entry which is preliminary data.</text>
</comment>
<feature type="domain" description="Glycosyl transferase family 1" evidence="1">
    <location>
        <begin position="32"/>
        <end position="193"/>
    </location>
</feature>
<reference evidence="2" key="1">
    <citation type="journal article" date="2014" name="Front. Microbiol.">
        <title>High frequency of phylogenetically diverse reductive dehalogenase-homologous genes in deep subseafloor sedimentary metagenomes.</title>
        <authorList>
            <person name="Kawai M."/>
            <person name="Futagami T."/>
            <person name="Toyoda A."/>
            <person name="Takaki Y."/>
            <person name="Nishi S."/>
            <person name="Hori S."/>
            <person name="Arai W."/>
            <person name="Tsubouchi T."/>
            <person name="Morono Y."/>
            <person name="Uchiyama I."/>
            <person name="Ito T."/>
            <person name="Fujiyama A."/>
            <person name="Inagaki F."/>
            <person name="Takami H."/>
        </authorList>
    </citation>
    <scope>NUCLEOTIDE SEQUENCE</scope>
    <source>
        <strain evidence="2">Expedition CK06-06</strain>
    </source>
</reference>
<accession>X0WHW2</accession>
<dbReference type="EMBL" id="BARS01046560">
    <property type="protein sequence ID" value="GAG30539.1"/>
    <property type="molecule type" value="Genomic_DNA"/>
</dbReference>